<evidence type="ECO:0000313" key="3">
    <source>
        <dbReference type="Proteomes" id="UP000784294"/>
    </source>
</evidence>
<comment type="caution">
    <text evidence="2">The sequence shown here is derived from an EMBL/GenBank/DDBJ whole genome shotgun (WGS) entry which is preliminary data.</text>
</comment>
<evidence type="ECO:0000256" key="1">
    <source>
        <dbReference type="SAM" id="MobiDB-lite"/>
    </source>
</evidence>
<protein>
    <submittedName>
        <fullName evidence="2">Uncharacterized protein</fullName>
    </submittedName>
</protein>
<name>A0A448X5A4_9PLAT</name>
<gene>
    <name evidence="2" type="ORF">PXEA_LOCUS21886</name>
</gene>
<proteinExistence type="predicted"/>
<sequence length="115" mass="12756">MLFPYSTGDSSNVLISSDATPVKTPSNPCRLDGLVNQLVRDARSSQIPVFFSLTRRELRYLCHKPALVSAVGVINWDGAEELGSRLAKLYREPSPPSFAESFHHPTTTSTQRLRP</sequence>
<feature type="compositionally biased region" description="Polar residues" evidence="1">
    <location>
        <begin position="104"/>
        <end position="115"/>
    </location>
</feature>
<dbReference type="AlphaFoldDB" id="A0A448X5A4"/>
<feature type="region of interest" description="Disordered" evidence="1">
    <location>
        <begin position="93"/>
        <end position="115"/>
    </location>
</feature>
<dbReference type="OrthoDB" id="263617at2759"/>
<dbReference type="InterPro" id="IPR029064">
    <property type="entry name" value="Ribosomal_eL30-like_sf"/>
</dbReference>
<evidence type="ECO:0000313" key="2">
    <source>
        <dbReference type="EMBL" id="VEL28446.1"/>
    </source>
</evidence>
<dbReference type="EMBL" id="CAAALY010095134">
    <property type="protein sequence ID" value="VEL28446.1"/>
    <property type="molecule type" value="Genomic_DNA"/>
</dbReference>
<keyword evidence="3" id="KW-1185">Reference proteome</keyword>
<dbReference type="Proteomes" id="UP000784294">
    <property type="component" value="Unassembled WGS sequence"/>
</dbReference>
<dbReference type="SUPFAM" id="SSF55315">
    <property type="entry name" value="L30e-like"/>
    <property type="match status" value="1"/>
</dbReference>
<reference evidence="2" key="1">
    <citation type="submission" date="2018-11" db="EMBL/GenBank/DDBJ databases">
        <authorList>
            <consortium name="Pathogen Informatics"/>
        </authorList>
    </citation>
    <scope>NUCLEOTIDE SEQUENCE</scope>
</reference>
<accession>A0A448X5A4</accession>
<organism evidence="2 3">
    <name type="scientific">Protopolystoma xenopodis</name>
    <dbReference type="NCBI Taxonomy" id="117903"/>
    <lineage>
        <taxon>Eukaryota</taxon>
        <taxon>Metazoa</taxon>
        <taxon>Spiralia</taxon>
        <taxon>Lophotrochozoa</taxon>
        <taxon>Platyhelminthes</taxon>
        <taxon>Monogenea</taxon>
        <taxon>Polyopisthocotylea</taxon>
        <taxon>Polystomatidea</taxon>
        <taxon>Polystomatidae</taxon>
        <taxon>Protopolystoma</taxon>
    </lineage>
</organism>